<name>A0AAV1IUN6_9NEOP</name>
<dbReference type="EMBL" id="CAVLEF010000001">
    <property type="protein sequence ID" value="CAK1540618.1"/>
    <property type="molecule type" value="Genomic_DNA"/>
</dbReference>
<dbReference type="SUPFAM" id="SSF53335">
    <property type="entry name" value="S-adenosyl-L-methionine-dependent methyltransferases"/>
    <property type="match status" value="1"/>
</dbReference>
<dbReference type="Gene3D" id="3.40.50.150">
    <property type="entry name" value="Vaccinia Virus protein VP39"/>
    <property type="match status" value="1"/>
</dbReference>
<dbReference type="PANTHER" id="PTHR43861">
    <property type="entry name" value="TRANS-ACONITATE 2-METHYLTRANSFERASE-RELATED"/>
    <property type="match status" value="1"/>
</dbReference>
<proteinExistence type="predicted"/>
<evidence type="ECO:0000259" key="1">
    <source>
        <dbReference type="Pfam" id="PF08241"/>
    </source>
</evidence>
<dbReference type="Proteomes" id="UP001497472">
    <property type="component" value="Unassembled WGS sequence"/>
</dbReference>
<dbReference type="InterPro" id="IPR029063">
    <property type="entry name" value="SAM-dependent_MTases_sf"/>
</dbReference>
<gene>
    <name evidence="2" type="ORF">LNINA_LOCUS657</name>
</gene>
<accession>A0AAV1IUN6</accession>
<keyword evidence="3" id="KW-1185">Reference proteome</keyword>
<evidence type="ECO:0000313" key="2">
    <source>
        <dbReference type="EMBL" id="CAK1540618.1"/>
    </source>
</evidence>
<organism evidence="2 3">
    <name type="scientific">Leptosia nina</name>
    <dbReference type="NCBI Taxonomy" id="320188"/>
    <lineage>
        <taxon>Eukaryota</taxon>
        <taxon>Metazoa</taxon>
        <taxon>Ecdysozoa</taxon>
        <taxon>Arthropoda</taxon>
        <taxon>Hexapoda</taxon>
        <taxon>Insecta</taxon>
        <taxon>Pterygota</taxon>
        <taxon>Neoptera</taxon>
        <taxon>Endopterygota</taxon>
        <taxon>Lepidoptera</taxon>
        <taxon>Glossata</taxon>
        <taxon>Ditrysia</taxon>
        <taxon>Papilionoidea</taxon>
        <taxon>Pieridae</taxon>
        <taxon>Pierinae</taxon>
        <taxon>Leptosia</taxon>
    </lineage>
</organism>
<feature type="domain" description="Methyltransferase type 11" evidence="1">
    <location>
        <begin position="2"/>
        <end position="76"/>
    </location>
</feature>
<reference evidence="2 3" key="1">
    <citation type="submission" date="2023-11" db="EMBL/GenBank/DDBJ databases">
        <authorList>
            <person name="Okamura Y."/>
        </authorList>
    </citation>
    <scope>NUCLEOTIDE SEQUENCE [LARGE SCALE GENOMIC DNA]</scope>
</reference>
<dbReference type="Pfam" id="PF08241">
    <property type="entry name" value="Methyltransf_11"/>
    <property type="match status" value="1"/>
</dbReference>
<dbReference type="GO" id="GO:0008757">
    <property type="term" value="F:S-adenosylmethionine-dependent methyltransferase activity"/>
    <property type="evidence" value="ECO:0007669"/>
    <property type="project" value="InterPro"/>
</dbReference>
<dbReference type="InterPro" id="IPR013216">
    <property type="entry name" value="Methyltransf_11"/>
</dbReference>
<dbReference type="PANTHER" id="PTHR43861:SF1">
    <property type="entry name" value="TRANS-ACONITATE 2-METHYLTRANSFERASE"/>
    <property type="match status" value="1"/>
</dbReference>
<dbReference type="CDD" id="cd02440">
    <property type="entry name" value="AdoMet_MTases"/>
    <property type="match status" value="1"/>
</dbReference>
<evidence type="ECO:0000313" key="3">
    <source>
        <dbReference type="Proteomes" id="UP001497472"/>
    </source>
</evidence>
<dbReference type="AlphaFoldDB" id="A0AAV1IUN6"/>
<protein>
    <recommendedName>
        <fullName evidence="1">Methyltransferase type 11 domain-containing protein</fullName>
    </recommendedName>
</protein>
<comment type="caution">
    <text evidence="2">The sequence shown here is derived from an EMBL/GenBank/DDBJ whole genome shotgun (WGS) entry which is preliminary data.</text>
</comment>
<sequence length="209" mass="23834">MVMGCDINKDMVDFAKANYSSEDINFIVLDIAGEVPGSLRGKFDHAFSFFVLHWVKNQEIAFKNIYDLLGNDGDCLLIVVGQAALYDGFRDLAQSKKWRGLLEENEKYVSPYHDGEDSVSELKEMLLKIGFSTVDINEKPVAFSHDNEDSFRGSLRALIPFNIPEEQFDDFLDDLAYAMQEGDHKKYNLEKSSSDLTFNFNNIAIYIKK</sequence>